<comment type="caution">
    <text evidence="1">The sequence shown here is derived from an EMBL/GenBank/DDBJ whole genome shotgun (WGS) entry which is preliminary data.</text>
</comment>
<gene>
    <name evidence="1" type="ORF">BDM02DRAFT_3188299</name>
</gene>
<keyword evidence="2" id="KW-1185">Reference proteome</keyword>
<reference evidence="1" key="2">
    <citation type="journal article" date="2020" name="Nat. Commun.">
        <title>Large-scale genome sequencing of mycorrhizal fungi provides insights into the early evolution of symbiotic traits.</title>
        <authorList>
            <person name="Miyauchi S."/>
            <person name="Kiss E."/>
            <person name="Kuo A."/>
            <person name="Drula E."/>
            <person name="Kohler A."/>
            <person name="Sanchez-Garcia M."/>
            <person name="Morin E."/>
            <person name="Andreopoulos B."/>
            <person name="Barry K.W."/>
            <person name="Bonito G."/>
            <person name="Buee M."/>
            <person name="Carver A."/>
            <person name="Chen C."/>
            <person name="Cichocki N."/>
            <person name="Clum A."/>
            <person name="Culley D."/>
            <person name="Crous P.W."/>
            <person name="Fauchery L."/>
            <person name="Girlanda M."/>
            <person name="Hayes R.D."/>
            <person name="Keri Z."/>
            <person name="LaButti K."/>
            <person name="Lipzen A."/>
            <person name="Lombard V."/>
            <person name="Magnuson J."/>
            <person name="Maillard F."/>
            <person name="Murat C."/>
            <person name="Nolan M."/>
            <person name="Ohm R.A."/>
            <person name="Pangilinan J."/>
            <person name="Pereira M.F."/>
            <person name="Perotto S."/>
            <person name="Peter M."/>
            <person name="Pfister S."/>
            <person name="Riley R."/>
            <person name="Sitrit Y."/>
            <person name="Stielow J.B."/>
            <person name="Szollosi G."/>
            <person name="Zifcakova L."/>
            <person name="Stursova M."/>
            <person name="Spatafora J.W."/>
            <person name="Tedersoo L."/>
            <person name="Vaario L.M."/>
            <person name="Yamada A."/>
            <person name="Yan M."/>
            <person name="Wang P."/>
            <person name="Xu J."/>
            <person name="Bruns T."/>
            <person name="Baldrian P."/>
            <person name="Vilgalys R."/>
            <person name="Dunand C."/>
            <person name="Henrissat B."/>
            <person name="Grigoriev I.V."/>
            <person name="Hibbett D."/>
            <person name="Nagy L.G."/>
            <person name="Martin F.M."/>
        </authorList>
    </citation>
    <scope>NUCLEOTIDE SEQUENCE</scope>
    <source>
        <strain evidence="1">P2</strain>
    </source>
</reference>
<organism evidence="1 2">
    <name type="scientific">Thelephora ganbajun</name>
    <name type="common">Ganba fungus</name>
    <dbReference type="NCBI Taxonomy" id="370292"/>
    <lineage>
        <taxon>Eukaryota</taxon>
        <taxon>Fungi</taxon>
        <taxon>Dikarya</taxon>
        <taxon>Basidiomycota</taxon>
        <taxon>Agaricomycotina</taxon>
        <taxon>Agaricomycetes</taxon>
        <taxon>Thelephorales</taxon>
        <taxon>Thelephoraceae</taxon>
        <taxon>Thelephora</taxon>
    </lineage>
</organism>
<name>A0ACB6ZC00_THEGA</name>
<sequence length="450" mass="49643">MLTKPFIHTGEITYLNVLGQELIILNSSKVAVDLLDKRSAIYSDRPILMMGGEIVGWNRSLALTQYGPRFREFRKYMSRLVGTRASMEKFTPLQEKETAKFVARVMADPGSLVHQIRKTTGTIILMISHGYTVKEHDDPIVDLVEAAVNGFSECTEPGAFLVDMVPLLRHVPGWFPGAGWKAKAERFAKLLTDMADIPHQFVKDQMAAGTAVPSFTSELLDSKEITPEAESNIKWSAASLYSGGADTTVSAIHSFYLAMVMHPEAQRKAQAEIDKVIGGDRFPTSADQPSLPYVDALAKEVLRSNPVAPLGVPHIATENDFYEGYFIPKGSSVIANIWQILHDPATYADPFEFNPERFLGDHPEPEPRVTAFGYGRRICPGLNLAQSSLWFACAMSLAVFDIEKYVDGFGNVVEPDTNYTDGTISHPPPFKCTIKPRSEKSAALVASVEL</sequence>
<accession>A0ACB6ZC00</accession>
<protein>
    <submittedName>
        <fullName evidence="1">Cytochrome P450</fullName>
    </submittedName>
</protein>
<proteinExistence type="predicted"/>
<dbReference type="Proteomes" id="UP000886501">
    <property type="component" value="Unassembled WGS sequence"/>
</dbReference>
<evidence type="ECO:0000313" key="2">
    <source>
        <dbReference type="Proteomes" id="UP000886501"/>
    </source>
</evidence>
<evidence type="ECO:0000313" key="1">
    <source>
        <dbReference type="EMBL" id="KAF9647047.1"/>
    </source>
</evidence>
<reference evidence="1" key="1">
    <citation type="submission" date="2019-10" db="EMBL/GenBank/DDBJ databases">
        <authorList>
            <consortium name="DOE Joint Genome Institute"/>
            <person name="Kuo A."/>
            <person name="Miyauchi S."/>
            <person name="Kiss E."/>
            <person name="Drula E."/>
            <person name="Kohler A."/>
            <person name="Sanchez-Garcia M."/>
            <person name="Andreopoulos B."/>
            <person name="Barry K.W."/>
            <person name="Bonito G."/>
            <person name="Buee M."/>
            <person name="Carver A."/>
            <person name="Chen C."/>
            <person name="Cichocki N."/>
            <person name="Clum A."/>
            <person name="Culley D."/>
            <person name="Crous P.W."/>
            <person name="Fauchery L."/>
            <person name="Girlanda M."/>
            <person name="Hayes R."/>
            <person name="Keri Z."/>
            <person name="Labutti K."/>
            <person name="Lipzen A."/>
            <person name="Lombard V."/>
            <person name="Magnuson J."/>
            <person name="Maillard F."/>
            <person name="Morin E."/>
            <person name="Murat C."/>
            <person name="Nolan M."/>
            <person name="Ohm R."/>
            <person name="Pangilinan J."/>
            <person name="Pereira M."/>
            <person name="Perotto S."/>
            <person name="Peter M."/>
            <person name="Riley R."/>
            <person name="Sitrit Y."/>
            <person name="Stielow B."/>
            <person name="Szollosi G."/>
            <person name="Zifcakova L."/>
            <person name="Stursova M."/>
            <person name="Spatafora J.W."/>
            <person name="Tedersoo L."/>
            <person name="Vaario L.-M."/>
            <person name="Yamada A."/>
            <person name="Yan M."/>
            <person name="Wang P."/>
            <person name="Xu J."/>
            <person name="Bruns T."/>
            <person name="Baldrian P."/>
            <person name="Vilgalys R."/>
            <person name="Henrissat B."/>
            <person name="Grigoriev I.V."/>
            <person name="Hibbett D."/>
            <person name="Nagy L.G."/>
            <person name="Martin F.M."/>
        </authorList>
    </citation>
    <scope>NUCLEOTIDE SEQUENCE</scope>
    <source>
        <strain evidence="1">P2</strain>
    </source>
</reference>
<dbReference type="EMBL" id="MU118042">
    <property type="protein sequence ID" value="KAF9647047.1"/>
    <property type="molecule type" value="Genomic_DNA"/>
</dbReference>